<keyword evidence="3" id="KW-1185">Reference proteome</keyword>
<dbReference type="EMBL" id="MKKU01000636">
    <property type="protein sequence ID" value="RNF05453.1"/>
    <property type="molecule type" value="Genomic_DNA"/>
</dbReference>
<feature type="compositionally biased region" description="Low complexity" evidence="1">
    <location>
        <begin position="1"/>
        <end position="25"/>
    </location>
</feature>
<dbReference type="RefSeq" id="XP_029225247.1">
    <property type="nucleotide sequence ID" value="XM_029374629.1"/>
</dbReference>
<proteinExistence type="predicted"/>
<dbReference type="GeneID" id="40321381"/>
<name>A0A422NJ03_9TRYP</name>
<accession>A0A422NJ03</accession>
<comment type="caution">
    <text evidence="2">The sequence shown here is derived from an EMBL/GenBank/DDBJ whole genome shotgun (WGS) entry which is preliminary data.</text>
</comment>
<feature type="region of interest" description="Disordered" evidence="1">
    <location>
        <begin position="1"/>
        <end position="31"/>
    </location>
</feature>
<feature type="region of interest" description="Disordered" evidence="1">
    <location>
        <begin position="50"/>
        <end position="85"/>
    </location>
</feature>
<feature type="compositionally biased region" description="Low complexity" evidence="1">
    <location>
        <begin position="62"/>
        <end position="73"/>
    </location>
</feature>
<evidence type="ECO:0000313" key="3">
    <source>
        <dbReference type="Proteomes" id="UP000284403"/>
    </source>
</evidence>
<organism evidence="2 3">
    <name type="scientific">Trypanosoma conorhini</name>
    <dbReference type="NCBI Taxonomy" id="83891"/>
    <lineage>
        <taxon>Eukaryota</taxon>
        <taxon>Discoba</taxon>
        <taxon>Euglenozoa</taxon>
        <taxon>Kinetoplastea</taxon>
        <taxon>Metakinetoplastina</taxon>
        <taxon>Trypanosomatida</taxon>
        <taxon>Trypanosomatidae</taxon>
        <taxon>Trypanosoma</taxon>
    </lineage>
</organism>
<dbReference type="AlphaFoldDB" id="A0A422NJ03"/>
<evidence type="ECO:0000313" key="2">
    <source>
        <dbReference type="EMBL" id="RNF05453.1"/>
    </source>
</evidence>
<reference evidence="2 3" key="1">
    <citation type="journal article" date="2018" name="BMC Genomics">
        <title>Genomic comparison of Trypanosoma conorhini and Trypanosoma rangeli to Trypanosoma cruzi strains of high and low virulence.</title>
        <authorList>
            <person name="Bradwell K.R."/>
            <person name="Koparde V.N."/>
            <person name="Matveyev A.V."/>
            <person name="Serrano M.G."/>
            <person name="Alves J.M."/>
            <person name="Parikh H."/>
            <person name="Huang B."/>
            <person name="Lee V."/>
            <person name="Espinosa-Alvarez O."/>
            <person name="Ortiz P.A."/>
            <person name="Costa-Martins A.G."/>
            <person name="Teixeira M.M."/>
            <person name="Buck G.A."/>
        </authorList>
    </citation>
    <scope>NUCLEOTIDE SEQUENCE [LARGE SCALE GENOMIC DNA]</scope>
    <source>
        <strain evidence="2 3">025E</strain>
    </source>
</reference>
<evidence type="ECO:0000256" key="1">
    <source>
        <dbReference type="SAM" id="MobiDB-lite"/>
    </source>
</evidence>
<protein>
    <submittedName>
        <fullName evidence="2">Uncharacterized protein</fullName>
    </submittedName>
</protein>
<feature type="non-terminal residue" evidence="2">
    <location>
        <position position="1"/>
    </location>
</feature>
<dbReference type="Proteomes" id="UP000284403">
    <property type="component" value="Unassembled WGS sequence"/>
</dbReference>
<gene>
    <name evidence="2" type="ORF">Tco025E_07770</name>
</gene>
<sequence>VAAKAPSPAAKAEARGGASAPPAASHNRAEVANPTRTSFWVFAKSVRRRKRRRAARCGSSMSRVDSTAAASVRRSSRSDGAHTAASIRVPQYIPAFMRQ</sequence>